<accession>A0AAE0U4G7</accession>
<comment type="caution">
    <text evidence="2">The sequence shown here is derived from an EMBL/GenBank/DDBJ whole genome shotgun (WGS) entry which is preliminary data.</text>
</comment>
<gene>
    <name evidence="2" type="ORF">B0H63DRAFT_116068</name>
</gene>
<dbReference type="EMBL" id="JAULSW010000002">
    <property type="protein sequence ID" value="KAK3390472.1"/>
    <property type="molecule type" value="Genomic_DNA"/>
</dbReference>
<feature type="domain" description="RSE1/DDB1/CPSF1 first beta-propeller" evidence="1">
    <location>
        <begin position="24"/>
        <end position="329"/>
    </location>
</feature>
<dbReference type="Pfam" id="PF10433">
    <property type="entry name" value="Beta-prop_RSE1_1st"/>
    <property type="match status" value="1"/>
</dbReference>
<dbReference type="PANTHER" id="PTHR10644">
    <property type="entry name" value="DNA REPAIR/RNA PROCESSING CPSF FAMILY"/>
    <property type="match status" value="1"/>
</dbReference>
<dbReference type="Proteomes" id="UP001285441">
    <property type="component" value="Unassembled WGS sequence"/>
</dbReference>
<dbReference type="AlphaFoldDB" id="A0AAE0U4G7"/>
<protein>
    <submittedName>
        <fullName evidence="2">Mono-functional DNA-alkylating methyl methanesulfonate N-term-domain-containing protein</fullName>
    </submittedName>
</protein>
<evidence type="ECO:0000313" key="2">
    <source>
        <dbReference type="EMBL" id="KAK3390472.1"/>
    </source>
</evidence>
<keyword evidence="3" id="KW-1185">Reference proteome</keyword>
<reference evidence="2" key="1">
    <citation type="journal article" date="2023" name="Mol. Phylogenet. Evol.">
        <title>Genome-scale phylogeny and comparative genomics of the fungal order Sordariales.</title>
        <authorList>
            <person name="Hensen N."/>
            <person name="Bonometti L."/>
            <person name="Westerberg I."/>
            <person name="Brannstrom I.O."/>
            <person name="Guillou S."/>
            <person name="Cros-Aarteil S."/>
            <person name="Calhoun S."/>
            <person name="Haridas S."/>
            <person name="Kuo A."/>
            <person name="Mondo S."/>
            <person name="Pangilinan J."/>
            <person name="Riley R."/>
            <person name="LaButti K."/>
            <person name="Andreopoulos B."/>
            <person name="Lipzen A."/>
            <person name="Chen C."/>
            <person name="Yan M."/>
            <person name="Daum C."/>
            <person name="Ng V."/>
            <person name="Clum A."/>
            <person name="Steindorff A."/>
            <person name="Ohm R.A."/>
            <person name="Martin F."/>
            <person name="Silar P."/>
            <person name="Natvig D.O."/>
            <person name="Lalanne C."/>
            <person name="Gautier V."/>
            <person name="Ament-Velasquez S.L."/>
            <person name="Kruys A."/>
            <person name="Hutchinson M.I."/>
            <person name="Powell A.J."/>
            <person name="Barry K."/>
            <person name="Miller A.N."/>
            <person name="Grigoriev I.V."/>
            <person name="Debuchy R."/>
            <person name="Gladieux P."/>
            <person name="Hiltunen Thoren M."/>
            <person name="Johannesson H."/>
        </authorList>
    </citation>
    <scope>NUCLEOTIDE SEQUENCE</scope>
    <source>
        <strain evidence="2">CBS 232.78</strain>
    </source>
</reference>
<evidence type="ECO:0000259" key="1">
    <source>
        <dbReference type="Pfam" id="PF10433"/>
    </source>
</evidence>
<organism evidence="2 3">
    <name type="scientific">Podospora didyma</name>
    <dbReference type="NCBI Taxonomy" id="330526"/>
    <lineage>
        <taxon>Eukaryota</taxon>
        <taxon>Fungi</taxon>
        <taxon>Dikarya</taxon>
        <taxon>Ascomycota</taxon>
        <taxon>Pezizomycotina</taxon>
        <taxon>Sordariomycetes</taxon>
        <taxon>Sordariomycetidae</taxon>
        <taxon>Sordariales</taxon>
        <taxon>Podosporaceae</taxon>
        <taxon>Podospora</taxon>
    </lineage>
</organism>
<dbReference type="InterPro" id="IPR050358">
    <property type="entry name" value="RSE1/DDB1/CFT1"/>
</dbReference>
<dbReference type="InterPro" id="IPR018846">
    <property type="entry name" value="Beta-prop_RSE1/DDB1/CPSF1_1st"/>
</dbReference>
<evidence type="ECO:0000313" key="3">
    <source>
        <dbReference type="Proteomes" id="UP001285441"/>
    </source>
</evidence>
<dbReference type="SUPFAM" id="SSF69322">
    <property type="entry name" value="Tricorn protease domain 2"/>
    <property type="match status" value="1"/>
</dbReference>
<reference evidence="2" key="2">
    <citation type="submission" date="2023-06" db="EMBL/GenBank/DDBJ databases">
        <authorList>
            <consortium name="Lawrence Berkeley National Laboratory"/>
            <person name="Haridas S."/>
            <person name="Hensen N."/>
            <person name="Bonometti L."/>
            <person name="Westerberg I."/>
            <person name="Brannstrom I.O."/>
            <person name="Guillou S."/>
            <person name="Cros-Aarteil S."/>
            <person name="Calhoun S."/>
            <person name="Kuo A."/>
            <person name="Mondo S."/>
            <person name="Pangilinan J."/>
            <person name="Riley R."/>
            <person name="LaButti K."/>
            <person name="Andreopoulos B."/>
            <person name="Lipzen A."/>
            <person name="Chen C."/>
            <person name="Yanf M."/>
            <person name="Daum C."/>
            <person name="Ng V."/>
            <person name="Clum A."/>
            <person name="Steindorff A."/>
            <person name="Ohm R."/>
            <person name="Martin F."/>
            <person name="Silar P."/>
            <person name="Natvig D."/>
            <person name="Lalanne C."/>
            <person name="Gautier V."/>
            <person name="Ament-velasquez S.L."/>
            <person name="Kruys A."/>
            <person name="Hutchinson M.I."/>
            <person name="Powell A.J."/>
            <person name="Barry K."/>
            <person name="Miller A.N."/>
            <person name="Grigoriev I.V."/>
            <person name="Debuchy R."/>
            <person name="Gladieux P."/>
            <person name="Thoren M.H."/>
            <person name="Johannesson H."/>
        </authorList>
    </citation>
    <scope>NUCLEOTIDE SEQUENCE</scope>
    <source>
        <strain evidence="2">CBS 232.78</strain>
    </source>
</reference>
<sequence>MVKAEDGNGVRFGLLPPKPVVPLPPQLLLVVLESGDCVFLFVRPGPDARPEFVAERFASPSPRESLEHPGFHLTVDPISRYIVLSYAQDLFVVYELEAMAELRRRHLYNEPLKPVKRHFLRSVQGAIHTIEFLYPQTGDHRHMDVILLLIVVKDKKSKMVTFDWEVGNDLRTVFAQPRAEHRIPVEYQMPLLIIPLTVQSAFVVISDGEVAVCTGFLHGSPIFEAIGMGSRPPTPNFHGRGEPLWTAWARPFRLAGYFKTRDCIYLAREDGVVLYIEADAESTLDRSTYMDQFNCNTSGAFTCLFDQYADVIIMGSDSGPGGIYKVPARKPLERLGKLPNWTPAVDFVTTDKFSSWNPEISGEKGSKTEPWHYPELRSPDRIFSASGLRNEGYITEHRSGLRAIISLDLEYGAGVKEAWLLPSHHTGSSPGFHLLLSMSAYSTVLHLSEDFSQANNLGPEIVNYDLLSPTLALSCSDPFAVQLTKESVVLLAGGKSDRFLYDDLIPDASPFSGLVSDGCVLGNNIAIAAHRGTQFQIHTFKVDVPRLTLEPGCIFQVDGEITCLSLDMHSTVLAGIWKDARPFLSIQSPQMAQGCFMIDLSEHLSNEDSDYNSTPSVPIEPISSIVSIRGAIILGTRSGEVISVRRAADSFSVLSEKFGMTTAIVTCTHHPNKVEPTVLVSCDKKLVKLATSHLSNGQSDAFQLNSKLQVWPVDISNEGGAAPPVEFGVAVDIPSANRDITPILMVSGKKLLLAEMNDKPSPVPRDIPVNGTPTKLLYSPHLQCLVVAVARDEKTTLMFIDPDSGEDLGRAMDKTGIPTDFISGLGKLGDRIWGLVEWECKKEGNIWRFVLASTRDGRLVVVETKKDQEDGSRVIRYTGKFQVRASEPIYSVVGYGEGLIYCAGNTIKWEVLDTVEKKLKLLKVFDLGSPATSLRISNGKLLALTHRDSLEIIDQNLGTDGTTPLSHVDPRRRNATHMIEAAGVQSEETLGSLIFVSDRDCSVGGLWVPWQVPGKDCESVFEAELPVSVRKFRRGRTRPVWEQGPRHRPKYGRLVNTVDDAEILGNALDGSVRSFTLLNLEIWRILRFIQNVAETSDEMYPFTYRVVDHSQFDPEPRVGKEGEMHVDGDMLRRCFEKRALERLISSPSYESRFAELLDELDDGRHTAGLSADEDGEQYFKLAYGILEYFLRPVL</sequence>
<proteinExistence type="predicted"/>
<name>A0AAE0U4G7_9PEZI</name>